<dbReference type="Gene3D" id="2.60.40.1260">
    <property type="entry name" value="Lamin Tail domain"/>
    <property type="match status" value="1"/>
</dbReference>
<dbReference type="AlphaFoldDB" id="A0A6U3UI44"/>
<accession>A0A6U3UI44</accession>
<name>A0A6U3UI44_9STRA</name>
<feature type="domain" description="LTD" evidence="2">
    <location>
        <begin position="121"/>
        <end position="247"/>
    </location>
</feature>
<sequence>MSSWKYSTVAIFALLCSANAFVGPSSTSKTRIAFGNGLKSSERNNDEPFSAGAAAFGTMVGLAFGADVAMAAAPSLAAPPQPQQQQQVAASVSSSSMALSSPSRMNEDAKAWSSSTLTTAADTAAPARSNGAAGSGIQITAISYDGAVPTTEADEYVVITNKSKTDVDVSKYCIYVATTGTQGPTFYFPNKSVLKPNQSVRVYTNEVHKETGGYSFGSGKALWNNRGGLAVLKDASGKKLMEFKYKPVAAQA</sequence>
<dbReference type="PROSITE" id="PS51841">
    <property type="entry name" value="LTD"/>
    <property type="match status" value="1"/>
</dbReference>
<organism evidence="3">
    <name type="scientific">Ditylum brightwellii</name>
    <dbReference type="NCBI Taxonomy" id="49249"/>
    <lineage>
        <taxon>Eukaryota</taxon>
        <taxon>Sar</taxon>
        <taxon>Stramenopiles</taxon>
        <taxon>Ochrophyta</taxon>
        <taxon>Bacillariophyta</taxon>
        <taxon>Mediophyceae</taxon>
        <taxon>Lithodesmiophycidae</taxon>
        <taxon>Lithodesmiales</taxon>
        <taxon>Lithodesmiaceae</taxon>
        <taxon>Ditylum</taxon>
    </lineage>
</organism>
<evidence type="ECO:0000313" key="3">
    <source>
        <dbReference type="EMBL" id="CAD9352669.1"/>
    </source>
</evidence>
<keyword evidence="1" id="KW-0732">Signal</keyword>
<evidence type="ECO:0000259" key="2">
    <source>
        <dbReference type="PROSITE" id="PS51841"/>
    </source>
</evidence>
<dbReference type="Pfam" id="PF00932">
    <property type="entry name" value="LTD"/>
    <property type="match status" value="1"/>
</dbReference>
<dbReference type="SUPFAM" id="SSF74853">
    <property type="entry name" value="Lamin A/C globular tail domain"/>
    <property type="match status" value="1"/>
</dbReference>
<dbReference type="InterPro" id="IPR036415">
    <property type="entry name" value="Lamin_tail_dom_sf"/>
</dbReference>
<protein>
    <recommendedName>
        <fullName evidence="2">LTD domain-containing protein</fullName>
    </recommendedName>
</protein>
<dbReference type="EMBL" id="HBGN01035104">
    <property type="protein sequence ID" value="CAD9352669.1"/>
    <property type="molecule type" value="Transcribed_RNA"/>
</dbReference>
<feature type="signal peptide" evidence="1">
    <location>
        <begin position="1"/>
        <end position="20"/>
    </location>
</feature>
<feature type="chain" id="PRO_5030160192" description="LTD domain-containing protein" evidence="1">
    <location>
        <begin position="21"/>
        <end position="252"/>
    </location>
</feature>
<evidence type="ECO:0000256" key="1">
    <source>
        <dbReference type="SAM" id="SignalP"/>
    </source>
</evidence>
<proteinExistence type="predicted"/>
<gene>
    <name evidence="3" type="ORF">DBRI1063_LOCUS22586</name>
</gene>
<reference evidence="3" key="1">
    <citation type="submission" date="2021-01" db="EMBL/GenBank/DDBJ databases">
        <authorList>
            <person name="Corre E."/>
            <person name="Pelletier E."/>
            <person name="Niang G."/>
            <person name="Scheremetjew M."/>
            <person name="Finn R."/>
            <person name="Kale V."/>
            <person name="Holt S."/>
            <person name="Cochrane G."/>
            <person name="Meng A."/>
            <person name="Brown T."/>
            <person name="Cohen L."/>
        </authorList>
    </citation>
    <scope>NUCLEOTIDE SEQUENCE</scope>
    <source>
        <strain evidence="3">Pop2</strain>
    </source>
</reference>
<dbReference type="InterPro" id="IPR001322">
    <property type="entry name" value="Lamin_tail_dom"/>
</dbReference>